<gene>
    <name evidence="2" type="ORF">EYC84_002856</name>
</gene>
<keyword evidence="3" id="KW-1185">Reference proteome</keyword>
<feature type="compositionally biased region" description="Basic and acidic residues" evidence="1">
    <location>
        <begin position="39"/>
        <end position="48"/>
    </location>
</feature>
<evidence type="ECO:0000313" key="2">
    <source>
        <dbReference type="EMBL" id="KAA8570599.1"/>
    </source>
</evidence>
<dbReference type="AlphaFoldDB" id="A0A5M9JRD1"/>
<accession>A0A5M9JRD1</accession>
<evidence type="ECO:0000313" key="3">
    <source>
        <dbReference type="Proteomes" id="UP000322873"/>
    </source>
</evidence>
<reference evidence="2 3" key="1">
    <citation type="submission" date="2019-06" db="EMBL/GenBank/DDBJ databases">
        <title>Genome Sequence of the Brown Rot Fungal Pathogen Monilinia fructicola.</title>
        <authorList>
            <person name="De Miccolis Angelini R.M."/>
            <person name="Landi L."/>
            <person name="Abate D."/>
            <person name="Pollastro S."/>
            <person name="Romanazzi G."/>
            <person name="Faretra F."/>
        </authorList>
    </citation>
    <scope>NUCLEOTIDE SEQUENCE [LARGE SCALE GENOMIC DNA]</scope>
    <source>
        <strain evidence="2 3">Mfrc123</strain>
    </source>
</reference>
<feature type="region of interest" description="Disordered" evidence="1">
    <location>
        <begin position="25"/>
        <end position="88"/>
    </location>
</feature>
<protein>
    <submittedName>
        <fullName evidence="2">Uncharacterized protein</fullName>
    </submittedName>
</protein>
<proteinExistence type="predicted"/>
<dbReference type="Proteomes" id="UP000322873">
    <property type="component" value="Unassembled WGS sequence"/>
</dbReference>
<organism evidence="2 3">
    <name type="scientific">Monilinia fructicola</name>
    <name type="common">Brown rot fungus</name>
    <name type="synonym">Ciboria fructicola</name>
    <dbReference type="NCBI Taxonomy" id="38448"/>
    <lineage>
        <taxon>Eukaryota</taxon>
        <taxon>Fungi</taxon>
        <taxon>Dikarya</taxon>
        <taxon>Ascomycota</taxon>
        <taxon>Pezizomycotina</taxon>
        <taxon>Leotiomycetes</taxon>
        <taxon>Helotiales</taxon>
        <taxon>Sclerotiniaceae</taxon>
        <taxon>Monilinia</taxon>
    </lineage>
</organism>
<feature type="compositionally biased region" description="Low complexity" evidence="1">
    <location>
        <begin position="68"/>
        <end position="77"/>
    </location>
</feature>
<comment type="caution">
    <text evidence="2">The sequence shown here is derived from an EMBL/GenBank/DDBJ whole genome shotgun (WGS) entry which is preliminary data.</text>
</comment>
<evidence type="ECO:0000256" key="1">
    <source>
        <dbReference type="SAM" id="MobiDB-lite"/>
    </source>
</evidence>
<dbReference type="EMBL" id="VICG01000007">
    <property type="protein sequence ID" value="KAA8570599.1"/>
    <property type="molecule type" value="Genomic_DNA"/>
</dbReference>
<dbReference type="VEuPathDB" id="FungiDB:MFRU_078g00020"/>
<name>A0A5M9JRD1_MONFR</name>
<sequence length="155" mass="17951">MTTTAQEQFNNQPLLLLVETYPIDDDKENLQLPKGGKKRTMETDHEQTPRPSKRKRTFDNPSQFPPLSSAKSVSSESVSEDFDVESHKSGRLSPVKQIQLLEDFQDYPVVFCNFDGDTDTNEVEAEDVYIDAYSYSTFCRWYWHPSIRQYTHGCL</sequence>